<evidence type="ECO:0000313" key="1">
    <source>
        <dbReference type="EMBL" id="SHJ97810.1"/>
    </source>
</evidence>
<dbReference type="AlphaFoldDB" id="A0A1M6NQ75"/>
<protein>
    <recommendedName>
        <fullName evidence="3">HEAT repeat-containing protein</fullName>
    </recommendedName>
</protein>
<dbReference type="STRING" id="1121302.SAMN02745163_02976"/>
<proteinExistence type="predicted"/>
<dbReference type="EMBL" id="FQZB01000012">
    <property type="protein sequence ID" value="SHJ97810.1"/>
    <property type="molecule type" value="Genomic_DNA"/>
</dbReference>
<reference evidence="1 2" key="1">
    <citation type="submission" date="2016-11" db="EMBL/GenBank/DDBJ databases">
        <authorList>
            <person name="Jaros S."/>
            <person name="Januszkiewicz K."/>
            <person name="Wedrychowicz H."/>
        </authorList>
    </citation>
    <scope>NUCLEOTIDE SEQUENCE [LARGE SCALE GENOMIC DNA]</scope>
    <source>
        <strain evidence="1 2">DSM 21758</strain>
    </source>
</reference>
<dbReference type="RefSeq" id="WP_072989396.1">
    <property type="nucleotide sequence ID" value="NZ_FQZB01000012.1"/>
</dbReference>
<dbReference type="Proteomes" id="UP000184310">
    <property type="component" value="Unassembled WGS sequence"/>
</dbReference>
<organism evidence="1 2">
    <name type="scientific">Clostridium cavendishii DSM 21758</name>
    <dbReference type="NCBI Taxonomy" id="1121302"/>
    <lineage>
        <taxon>Bacteria</taxon>
        <taxon>Bacillati</taxon>
        <taxon>Bacillota</taxon>
        <taxon>Clostridia</taxon>
        <taxon>Eubacteriales</taxon>
        <taxon>Clostridiaceae</taxon>
        <taxon>Clostridium</taxon>
    </lineage>
</organism>
<accession>A0A1M6NQ75</accession>
<keyword evidence="2" id="KW-1185">Reference proteome</keyword>
<dbReference type="Gene3D" id="1.25.10.10">
    <property type="entry name" value="Leucine-rich Repeat Variant"/>
    <property type="match status" value="1"/>
</dbReference>
<evidence type="ECO:0000313" key="2">
    <source>
        <dbReference type="Proteomes" id="UP000184310"/>
    </source>
</evidence>
<dbReference type="InterPro" id="IPR011989">
    <property type="entry name" value="ARM-like"/>
</dbReference>
<evidence type="ECO:0008006" key="3">
    <source>
        <dbReference type="Google" id="ProtNLM"/>
    </source>
</evidence>
<dbReference type="OrthoDB" id="8812152at2"/>
<dbReference type="SUPFAM" id="SSF48371">
    <property type="entry name" value="ARM repeat"/>
    <property type="match status" value="1"/>
</dbReference>
<dbReference type="InterPro" id="IPR016024">
    <property type="entry name" value="ARM-type_fold"/>
</dbReference>
<gene>
    <name evidence="1" type="ORF">SAMN02745163_02976</name>
</gene>
<sequence>MEVLINEFREELDSFWKWEGLSSDEYERGEKYFKYEEFYYPNWNGLMQFADRAIEIIKTVEKSHALANLLLEVIAIDNENEITMEKCEQLLEIDAIRLLSEVAIKFPMYEARWQIAELIGRSDNDNCRRYLLDFVRDEHKYVQRRALISLSRIYPQKAEDISIEKLTDSDDYLRLVSIRILKELDSKYLPTAAKLLKNDTFKYVKEELELIKEDILNLGDAKGNFI</sequence>
<name>A0A1M6NQ75_9CLOT</name>